<comment type="subcellular location">
    <subcellularLocation>
        <location evidence="1 11">Cytoplasm</location>
    </subcellularLocation>
</comment>
<evidence type="ECO:0000256" key="10">
    <source>
        <dbReference type="ARBA" id="ARBA00023284"/>
    </source>
</evidence>
<feature type="binding site" evidence="11">
    <location>
        <position position="267"/>
    </location>
    <ligand>
        <name>ATP</name>
        <dbReference type="ChEBI" id="CHEBI:30616"/>
    </ligand>
</feature>
<dbReference type="InterPro" id="IPR026340">
    <property type="entry name" value="THII_Thiazole_biosynth_dom"/>
</dbReference>
<dbReference type="InterPro" id="IPR014729">
    <property type="entry name" value="Rossmann-like_a/b/a_fold"/>
</dbReference>
<evidence type="ECO:0000256" key="5">
    <source>
        <dbReference type="ARBA" id="ARBA00022741"/>
    </source>
</evidence>
<keyword evidence="5 11" id="KW-0547">Nucleotide-binding</keyword>
<protein>
    <recommendedName>
        <fullName evidence="11">tRNA sulfurtransferase</fullName>
        <ecNumber evidence="11">2.8.1.4</ecNumber>
    </recommendedName>
    <alternativeName>
        <fullName evidence="11">Sulfur carrier protein ThiS sulfurtransferase</fullName>
    </alternativeName>
    <alternativeName>
        <fullName evidence="11">Thiamine biosynthesis protein ThiI</fullName>
    </alternativeName>
    <alternativeName>
        <fullName evidence="11">tRNA 4-thiouridine synthase</fullName>
    </alternativeName>
</protein>
<dbReference type="InterPro" id="IPR003720">
    <property type="entry name" value="tRNA_STrfase"/>
</dbReference>
<dbReference type="AlphaFoldDB" id="A0A520S0U6"/>
<dbReference type="CDD" id="cd01712">
    <property type="entry name" value="PPase_ThiI"/>
    <property type="match status" value="1"/>
</dbReference>
<dbReference type="GO" id="GO:0005829">
    <property type="term" value="C:cytosol"/>
    <property type="evidence" value="ECO:0007669"/>
    <property type="project" value="TreeGrafter"/>
</dbReference>
<feature type="binding site" evidence="11">
    <location>
        <position position="289"/>
    </location>
    <ligand>
        <name>ATP</name>
        <dbReference type="ChEBI" id="CHEBI:30616"/>
    </ligand>
</feature>
<dbReference type="EC" id="2.8.1.4" evidence="11"/>
<feature type="binding site" evidence="11">
    <location>
        <begin position="185"/>
        <end position="186"/>
    </location>
    <ligand>
        <name>ATP</name>
        <dbReference type="ChEBI" id="CHEBI:30616"/>
    </ligand>
</feature>
<feature type="binding site" evidence="11">
    <location>
        <position position="298"/>
    </location>
    <ligand>
        <name>ATP</name>
        <dbReference type="ChEBI" id="CHEBI:30616"/>
    </ligand>
</feature>
<keyword evidence="7 11" id="KW-0694">RNA-binding</keyword>
<comment type="function">
    <text evidence="11">Catalyzes the ATP-dependent transfer of a sulfur to tRNA to produce 4-thiouridine in position 8 of tRNAs, which functions as a near-UV photosensor. Also catalyzes the transfer of sulfur to the sulfur carrier protein ThiS, forming ThiS-thiocarboxylate. This is a step in the synthesis of thiazole, in the thiamine biosynthesis pathway. The sulfur is donated as persulfide by IscS.</text>
</comment>
<dbReference type="CDD" id="cd11716">
    <property type="entry name" value="THUMP_ThiI"/>
    <property type="match status" value="1"/>
</dbReference>
<evidence type="ECO:0000256" key="4">
    <source>
        <dbReference type="ARBA" id="ARBA00022679"/>
    </source>
</evidence>
<keyword evidence="6 11" id="KW-0067">ATP-binding</keyword>
<dbReference type="Pfam" id="PF02568">
    <property type="entry name" value="ThiI"/>
    <property type="match status" value="1"/>
</dbReference>
<dbReference type="GO" id="GO:0009228">
    <property type="term" value="P:thiamine biosynthetic process"/>
    <property type="evidence" value="ECO:0007669"/>
    <property type="project" value="UniProtKB-KW"/>
</dbReference>
<name>A0A520S0U6_9GAMM</name>
<dbReference type="InterPro" id="IPR049962">
    <property type="entry name" value="THUMP_ThiI"/>
</dbReference>
<sequence>MLFLVKLFPEITIKSRPVRKRLVRLLRKNLKMVLKQIDAGVVVTGEWDCLEIETSSLDEAQQRRLVESIANTPGISLFLEVDRYELPYMEGILALADRYYGARLPGHSFAVRCKRMGKQELKSVDVERVIGSGLNLKYESAFVKLKNPDVTVAMEIREDQLYMVKQHHAGLGGYPLGGQEAVLSLISGGFDSAVSSFHAIKRGLLTHYCFFNLGGKAHELAVKEVALYLWMKYHASHRVKFVSVPFEGVVEEILSQVDDSQMGVVLKRMMLRAANGVAERLNVKALVTGESVSQVSSQTLANLNIIDDVSELLVLRPLCTADKQTIIDTARSIGTEEFSKHIPEYCAVISKNPTTKAKPQRIAEEESRFDFSKLDAAIATAGFQLITEVVDDLGSGLAEVKVVGAPDDGQVVIDIRHPSEIELSPMPDLADAPEVLEIPFYQLRARFEHLNPDTQYLLYCDQGMMSRLHSAHLDDEGFANVAVLDLRVKPEASVSAAR</sequence>
<evidence type="ECO:0000313" key="15">
    <source>
        <dbReference type="Proteomes" id="UP000320404"/>
    </source>
</evidence>
<dbReference type="Pfam" id="PF02926">
    <property type="entry name" value="THUMP"/>
    <property type="match status" value="1"/>
</dbReference>
<gene>
    <name evidence="11 14" type="primary">thiI</name>
    <name evidence="14" type="ORF">EVA69_03365</name>
</gene>
<evidence type="ECO:0000256" key="7">
    <source>
        <dbReference type="ARBA" id="ARBA00022884"/>
    </source>
</evidence>
<accession>A0A520S0U6</accession>
<keyword evidence="3 11" id="KW-0820">tRNA-binding</keyword>
<dbReference type="SUPFAM" id="SSF52821">
    <property type="entry name" value="Rhodanese/Cell cycle control phosphatase"/>
    <property type="match status" value="1"/>
</dbReference>
<organism evidence="14 15">
    <name type="scientific">OM182 bacterium</name>
    <dbReference type="NCBI Taxonomy" id="2510334"/>
    <lineage>
        <taxon>Bacteria</taxon>
        <taxon>Pseudomonadati</taxon>
        <taxon>Pseudomonadota</taxon>
        <taxon>Gammaproteobacteria</taxon>
        <taxon>OMG group</taxon>
        <taxon>OM182 clade</taxon>
    </lineage>
</organism>
<dbReference type="InterPro" id="IPR050102">
    <property type="entry name" value="tRNA_sulfurtransferase_ThiI"/>
</dbReference>
<dbReference type="PANTHER" id="PTHR43209:SF1">
    <property type="entry name" value="TRNA SULFURTRANSFERASE"/>
    <property type="match status" value="1"/>
</dbReference>
<dbReference type="Pfam" id="PF00581">
    <property type="entry name" value="Rhodanese"/>
    <property type="match status" value="1"/>
</dbReference>
<dbReference type="Gene3D" id="3.40.250.10">
    <property type="entry name" value="Rhodanese-like domain"/>
    <property type="match status" value="1"/>
</dbReference>
<comment type="pathway">
    <text evidence="11">Cofactor biosynthesis; thiamine diphosphate biosynthesis.</text>
</comment>
<keyword evidence="8 11" id="KW-0784">Thiamine biosynthesis</keyword>
<dbReference type="GO" id="GO:0009229">
    <property type="term" value="P:thiamine diphosphate biosynthetic process"/>
    <property type="evidence" value="ECO:0007669"/>
    <property type="project" value="UniProtKB-UniRule"/>
</dbReference>
<evidence type="ECO:0000259" key="13">
    <source>
        <dbReference type="PROSITE" id="PS51165"/>
    </source>
</evidence>
<dbReference type="PROSITE" id="PS50206">
    <property type="entry name" value="RHODANESE_3"/>
    <property type="match status" value="1"/>
</dbReference>
<keyword evidence="2 11" id="KW-0963">Cytoplasm</keyword>
<dbReference type="InterPro" id="IPR020536">
    <property type="entry name" value="ThiI_AANH"/>
</dbReference>
<comment type="caution">
    <text evidence="11">Lacks conserved residue(s) required for the propagation of feature annotation.</text>
</comment>
<dbReference type="GO" id="GO:0052837">
    <property type="term" value="P:thiazole biosynthetic process"/>
    <property type="evidence" value="ECO:0007669"/>
    <property type="project" value="InterPro"/>
</dbReference>
<dbReference type="GO" id="GO:0000049">
    <property type="term" value="F:tRNA binding"/>
    <property type="evidence" value="ECO:0007669"/>
    <property type="project" value="UniProtKB-UniRule"/>
</dbReference>
<evidence type="ECO:0000256" key="2">
    <source>
        <dbReference type="ARBA" id="ARBA00022490"/>
    </source>
</evidence>
<feature type="active site" description="Cysteine persulfide intermediate" evidence="11">
    <location>
        <position position="460"/>
    </location>
</feature>
<dbReference type="InterPro" id="IPR036873">
    <property type="entry name" value="Rhodanese-like_dom_sf"/>
</dbReference>
<dbReference type="GO" id="GO:0140741">
    <property type="term" value="F:tRNA-uracil-4 sulfurtransferase activity"/>
    <property type="evidence" value="ECO:0007669"/>
    <property type="project" value="UniProtKB-EC"/>
</dbReference>
<keyword evidence="10" id="KW-0676">Redox-active center</keyword>
<dbReference type="PROSITE" id="PS51165">
    <property type="entry name" value="THUMP"/>
    <property type="match status" value="1"/>
</dbReference>
<dbReference type="GO" id="GO:0004810">
    <property type="term" value="F:CCA tRNA nucleotidyltransferase activity"/>
    <property type="evidence" value="ECO:0007669"/>
    <property type="project" value="InterPro"/>
</dbReference>
<dbReference type="SUPFAM" id="SSF143437">
    <property type="entry name" value="THUMP domain-like"/>
    <property type="match status" value="1"/>
</dbReference>
<comment type="similarity">
    <text evidence="11">Belongs to the ThiI family.</text>
</comment>
<evidence type="ECO:0000256" key="11">
    <source>
        <dbReference type="HAMAP-Rule" id="MF_00021"/>
    </source>
</evidence>
<reference evidence="14 15" key="1">
    <citation type="submission" date="2019-02" db="EMBL/GenBank/DDBJ databases">
        <title>Prokaryotic population dynamics and viral predation in marine succession experiment using metagenomics: the confinement effect.</title>
        <authorList>
            <person name="Haro-Moreno J.M."/>
            <person name="Rodriguez-Valera F."/>
            <person name="Lopez-Perez M."/>
        </authorList>
    </citation>
    <scope>NUCLEOTIDE SEQUENCE [LARGE SCALE GENOMIC DNA]</scope>
    <source>
        <strain evidence="14">MED-G158</strain>
    </source>
</reference>
<evidence type="ECO:0000256" key="8">
    <source>
        <dbReference type="ARBA" id="ARBA00022977"/>
    </source>
</evidence>
<dbReference type="Proteomes" id="UP000320404">
    <property type="component" value="Unassembled WGS sequence"/>
</dbReference>
<proteinExistence type="inferred from homology"/>
<evidence type="ECO:0000256" key="9">
    <source>
        <dbReference type="ARBA" id="ARBA00023157"/>
    </source>
</evidence>
<dbReference type="InterPro" id="IPR001763">
    <property type="entry name" value="Rhodanese-like_dom"/>
</dbReference>
<evidence type="ECO:0000256" key="1">
    <source>
        <dbReference type="ARBA" id="ARBA00004496"/>
    </source>
</evidence>
<dbReference type="NCBIfam" id="TIGR00342">
    <property type="entry name" value="tRNA uracil 4-sulfurtransferase ThiI"/>
    <property type="match status" value="1"/>
</dbReference>
<keyword evidence="9" id="KW-1015">Disulfide bond</keyword>
<dbReference type="InterPro" id="IPR004114">
    <property type="entry name" value="THUMP_dom"/>
</dbReference>
<evidence type="ECO:0000313" key="14">
    <source>
        <dbReference type="EMBL" id="RZO76099.1"/>
    </source>
</evidence>
<comment type="catalytic activity">
    <reaction evidence="11">
        <text>[ThiI sulfur-carrier protein]-S-sulfanyl-L-cysteine + a uridine in tRNA + 2 reduced [2Fe-2S]-[ferredoxin] + ATP + H(+) = [ThiI sulfur-carrier protein]-L-cysteine + a 4-thiouridine in tRNA + 2 oxidized [2Fe-2S]-[ferredoxin] + AMP + diphosphate</text>
        <dbReference type="Rhea" id="RHEA:24176"/>
        <dbReference type="Rhea" id="RHEA-COMP:10000"/>
        <dbReference type="Rhea" id="RHEA-COMP:10001"/>
        <dbReference type="Rhea" id="RHEA-COMP:13337"/>
        <dbReference type="Rhea" id="RHEA-COMP:13338"/>
        <dbReference type="Rhea" id="RHEA-COMP:13339"/>
        <dbReference type="Rhea" id="RHEA-COMP:13340"/>
        <dbReference type="ChEBI" id="CHEBI:15378"/>
        <dbReference type="ChEBI" id="CHEBI:29950"/>
        <dbReference type="ChEBI" id="CHEBI:30616"/>
        <dbReference type="ChEBI" id="CHEBI:33019"/>
        <dbReference type="ChEBI" id="CHEBI:33737"/>
        <dbReference type="ChEBI" id="CHEBI:33738"/>
        <dbReference type="ChEBI" id="CHEBI:61963"/>
        <dbReference type="ChEBI" id="CHEBI:65315"/>
        <dbReference type="ChEBI" id="CHEBI:136798"/>
        <dbReference type="ChEBI" id="CHEBI:456215"/>
        <dbReference type="EC" id="2.8.1.4"/>
    </reaction>
</comment>
<dbReference type="GO" id="GO:0005524">
    <property type="term" value="F:ATP binding"/>
    <property type="evidence" value="ECO:0007669"/>
    <property type="project" value="UniProtKB-UniRule"/>
</dbReference>
<feature type="domain" description="Rhodanese" evidence="12">
    <location>
        <begin position="406"/>
        <end position="493"/>
    </location>
</feature>
<evidence type="ECO:0000256" key="3">
    <source>
        <dbReference type="ARBA" id="ARBA00022555"/>
    </source>
</evidence>
<keyword evidence="4 11" id="KW-0808">Transferase</keyword>
<dbReference type="EMBL" id="SHAH01000038">
    <property type="protein sequence ID" value="RZO76099.1"/>
    <property type="molecule type" value="Genomic_DNA"/>
</dbReference>
<dbReference type="GO" id="GO:0002937">
    <property type="term" value="P:tRNA 4-thiouridine biosynthesis"/>
    <property type="evidence" value="ECO:0007669"/>
    <property type="project" value="TreeGrafter"/>
</dbReference>
<dbReference type="InterPro" id="IPR049961">
    <property type="entry name" value="ThiI_N"/>
</dbReference>
<feature type="domain" description="THUMP" evidence="13">
    <location>
        <begin position="63"/>
        <end position="167"/>
    </location>
</feature>
<dbReference type="Gene3D" id="3.40.50.620">
    <property type="entry name" value="HUPs"/>
    <property type="match status" value="1"/>
</dbReference>
<dbReference type="SUPFAM" id="SSF52402">
    <property type="entry name" value="Adenine nucleotide alpha hydrolases-like"/>
    <property type="match status" value="1"/>
</dbReference>
<dbReference type="SMART" id="SM00981">
    <property type="entry name" value="THUMP"/>
    <property type="match status" value="1"/>
</dbReference>
<comment type="catalytic activity">
    <reaction evidence="11">
        <text>[ThiS sulfur-carrier protein]-C-terminal Gly-Gly-AMP + S-sulfanyl-L-cysteinyl-[cysteine desulfurase] + AH2 = [ThiS sulfur-carrier protein]-C-terminal-Gly-aminoethanethioate + L-cysteinyl-[cysteine desulfurase] + A + AMP + 2 H(+)</text>
        <dbReference type="Rhea" id="RHEA:43340"/>
        <dbReference type="Rhea" id="RHEA-COMP:12157"/>
        <dbReference type="Rhea" id="RHEA-COMP:12158"/>
        <dbReference type="Rhea" id="RHEA-COMP:12910"/>
        <dbReference type="Rhea" id="RHEA-COMP:19908"/>
        <dbReference type="ChEBI" id="CHEBI:13193"/>
        <dbReference type="ChEBI" id="CHEBI:15378"/>
        <dbReference type="ChEBI" id="CHEBI:17499"/>
        <dbReference type="ChEBI" id="CHEBI:29950"/>
        <dbReference type="ChEBI" id="CHEBI:61963"/>
        <dbReference type="ChEBI" id="CHEBI:90618"/>
        <dbReference type="ChEBI" id="CHEBI:232372"/>
        <dbReference type="ChEBI" id="CHEBI:456215"/>
    </reaction>
</comment>
<dbReference type="Gene3D" id="3.30.2130.30">
    <property type="match status" value="1"/>
</dbReference>
<evidence type="ECO:0000256" key="6">
    <source>
        <dbReference type="ARBA" id="ARBA00022840"/>
    </source>
</evidence>
<dbReference type="UniPathway" id="UPA00060"/>
<dbReference type="PANTHER" id="PTHR43209">
    <property type="entry name" value="TRNA SULFURTRANSFERASE"/>
    <property type="match status" value="1"/>
</dbReference>
<dbReference type="NCBIfam" id="TIGR04271">
    <property type="entry name" value="ThiI_C_thiazole"/>
    <property type="match status" value="1"/>
</dbReference>
<dbReference type="HAMAP" id="MF_00021">
    <property type="entry name" value="ThiI"/>
    <property type="match status" value="1"/>
</dbReference>
<comment type="caution">
    <text evidence="14">The sequence shown here is derived from an EMBL/GenBank/DDBJ whole genome shotgun (WGS) entry which is preliminary data.</text>
</comment>
<evidence type="ECO:0000259" key="12">
    <source>
        <dbReference type="PROSITE" id="PS50206"/>
    </source>
</evidence>